<dbReference type="GeneTree" id="ENSGT01110000268170"/>
<accession>A0A8C7WS45</accession>
<keyword evidence="1" id="KW-0479">Metal-binding</keyword>
<evidence type="ECO:0000256" key="3">
    <source>
        <dbReference type="ARBA" id="ARBA00022833"/>
    </source>
</evidence>
<sequence length="106" mass="11729">MRGFSSGSPASSHQETFSAERTAASSTGTLQPNDLDECSFCCSICLDLLKDPLTIPCGHSYCRKCLQGLWDPHLKAAALKKHKLVEPSKNLQENICSRHDEVMKMF</sequence>
<dbReference type="InterPro" id="IPR051051">
    <property type="entry name" value="E3_ubiq-ligase_TRIM/RNF"/>
</dbReference>
<evidence type="ECO:0000313" key="8">
    <source>
        <dbReference type="Proteomes" id="UP000694383"/>
    </source>
</evidence>
<dbReference type="GO" id="GO:0008270">
    <property type="term" value="F:zinc ion binding"/>
    <property type="evidence" value="ECO:0007669"/>
    <property type="project" value="UniProtKB-KW"/>
</dbReference>
<feature type="region of interest" description="Disordered" evidence="5">
    <location>
        <begin position="1"/>
        <end position="35"/>
    </location>
</feature>
<evidence type="ECO:0000313" key="7">
    <source>
        <dbReference type="Ensembl" id="ENSOSIP00000002385.1"/>
    </source>
</evidence>
<dbReference type="PROSITE" id="PS50089">
    <property type="entry name" value="ZF_RING_2"/>
    <property type="match status" value="1"/>
</dbReference>
<evidence type="ECO:0000256" key="1">
    <source>
        <dbReference type="ARBA" id="ARBA00022723"/>
    </source>
</evidence>
<organism evidence="7 8">
    <name type="scientific">Oryzias sinensis</name>
    <name type="common">Chinese medaka</name>
    <dbReference type="NCBI Taxonomy" id="183150"/>
    <lineage>
        <taxon>Eukaryota</taxon>
        <taxon>Metazoa</taxon>
        <taxon>Chordata</taxon>
        <taxon>Craniata</taxon>
        <taxon>Vertebrata</taxon>
        <taxon>Euteleostomi</taxon>
        <taxon>Actinopterygii</taxon>
        <taxon>Neopterygii</taxon>
        <taxon>Teleostei</taxon>
        <taxon>Neoteleostei</taxon>
        <taxon>Acanthomorphata</taxon>
        <taxon>Ovalentaria</taxon>
        <taxon>Atherinomorphae</taxon>
        <taxon>Beloniformes</taxon>
        <taxon>Adrianichthyidae</taxon>
        <taxon>Oryziinae</taxon>
        <taxon>Oryzias</taxon>
    </lineage>
</organism>
<dbReference type="PROSITE" id="PS00518">
    <property type="entry name" value="ZF_RING_1"/>
    <property type="match status" value="1"/>
</dbReference>
<dbReference type="Ensembl" id="ENSOSIT00000002549.1">
    <property type="protein sequence ID" value="ENSOSIP00000002385.1"/>
    <property type="gene ID" value="ENSOSIG00000001352.1"/>
</dbReference>
<keyword evidence="3" id="KW-0862">Zinc</keyword>
<evidence type="ECO:0000256" key="5">
    <source>
        <dbReference type="SAM" id="MobiDB-lite"/>
    </source>
</evidence>
<dbReference type="PANTHER" id="PTHR25465:SF5">
    <property type="entry name" value="E3 UBIQUITIN_ISG15 LIGASE TRIM25-RELATED"/>
    <property type="match status" value="1"/>
</dbReference>
<keyword evidence="2 4" id="KW-0863">Zinc-finger</keyword>
<dbReference type="SUPFAM" id="SSF57850">
    <property type="entry name" value="RING/U-box"/>
    <property type="match status" value="1"/>
</dbReference>
<reference evidence="7" key="1">
    <citation type="submission" date="2025-08" db="UniProtKB">
        <authorList>
            <consortium name="Ensembl"/>
        </authorList>
    </citation>
    <scope>IDENTIFICATION</scope>
</reference>
<evidence type="ECO:0000256" key="2">
    <source>
        <dbReference type="ARBA" id="ARBA00022771"/>
    </source>
</evidence>
<dbReference type="Proteomes" id="UP000694383">
    <property type="component" value="Unplaced"/>
</dbReference>
<dbReference type="Pfam" id="PF13445">
    <property type="entry name" value="zf-RING_UBOX"/>
    <property type="match status" value="1"/>
</dbReference>
<keyword evidence="8" id="KW-1185">Reference proteome</keyword>
<dbReference type="PANTHER" id="PTHR25465">
    <property type="entry name" value="B-BOX DOMAIN CONTAINING"/>
    <property type="match status" value="1"/>
</dbReference>
<feature type="compositionally biased region" description="Polar residues" evidence="5">
    <location>
        <begin position="1"/>
        <end position="32"/>
    </location>
</feature>
<dbReference type="AlphaFoldDB" id="A0A8C7WS45"/>
<dbReference type="InterPro" id="IPR013083">
    <property type="entry name" value="Znf_RING/FYVE/PHD"/>
</dbReference>
<feature type="domain" description="RING-type" evidence="6">
    <location>
        <begin position="42"/>
        <end position="66"/>
    </location>
</feature>
<evidence type="ECO:0000256" key="4">
    <source>
        <dbReference type="PROSITE-ProRule" id="PRU00175"/>
    </source>
</evidence>
<name>A0A8C7WS45_9TELE</name>
<evidence type="ECO:0000259" key="6">
    <source>
        <dbReference type="PROSITE" id="PS50089"/>
    </source>
</evidence>
<dbReference type="Gene3D" id="3.30.40.10">
    <property type="entry name" value="Zinc/RING finger domain, C3HC4 (zinc finger)"/>
    <property type="match status" value="1"/>
</dbReference>
<dbReference type="Gene3D" id="3.30.160.60">
    <property type="entry name" value="Classic Zinc Finger"/>
    <property type="match status" value="1"/>
</dbReference>
<dbReference type="InterPro" id="IPR017907">
    <property type="entry name" value="Znf_RING_CS"/>
</dbReference>
<dbReference type="SMART" id="SM00184">
    <property type="entry name" value="RING"/>
    <property type="match status" value="1"/>
</dbReference>
<reference evidence="7" key="2">
    <citation type="submission" date="2025-09" db="UniProtKB">
        <authorList>
            <consortium name="Ensembl"/>
        </authorList>
    </citation>
    <scope>IDENTIFICATION</scope>
</reference>
<protein>
    <recommendedName>
        <fullName evidence="6">RING-type domain-containing protein</fullName>
    </recommendedName>
</protein>
<dbReference type="InterPro" id="IPR027370">
    <property type="entry name" value="Znf-RING_euk"/>
</dbReference>
<proteinExistence type="predicted"/>
<dbReference type="InterPro" id="IPR001841">
    <property type="entry name" value="Znf_RING"/>
</dbReference>